<dbReference type="AlphaFoldDB" id="A0A5K7YFF6"/>
<accession>A0A5K7YFF6</accession>
<evidence type="ECO:0000313" key="2">
    <source>
        <dbReference type="EMBL" id="BBO67788.1"/>
    </source>
</evidence>
<dbReference type="Proteomes" id="UP000427906">
    <property type="component" value="Chromosome"/>
</dbReference>
<proteinExistence type="predicted"/>
<organism evidence="2 3">
    <name type="scientific">Desulfosarcina alkanivorans</name>
    <dbReference type="NCBI Taxonomy" id="571177"/>
    <lineage>
        <taxon>Bacteria</taxon>
        <taxon>Pseudomonadati</taxon>
        <taxon>Thermodesulfobacteriota</taxon>
        <taxon>Desulfobacteria</taxon>
        <taxon>Desulfobacterales</taxon>
        <taxon>Desulfosarcinaceae</taxon>
        <taxon>Desulfosarcina</taxon>
    </lineage>
</organism>
<feature type="region of interest" description="Disordered" evidence="1">
    <location>
        <begin position="57"/>
        <end position="78"/>
    </location>
</feature>
<evidence type="ECO:0000313" key="3">
    <source>
        <dbReference type="Proteomes" id="UP000427906"/>
    </source>
</evidence>
<protein>
    <submittedName>
        <fullName evidence="2">Uncharacterized protein</fullName>
    </submittedName>
</protein>
<gene>
    <name evidence="2" type="ORF">DSCA_17180</name>
</gene>
<name>A0A5K7YFF6_9BACT</name>
<reference evidence="2 3" key="1">
    <citation type="submission" date="2019-11" db="EMBL/GenBank/DDBJ databases">
        <title>Comparative genomics of hydrocarbon-degrading Desulfosarcina strains.</title>
        <authorList>
            <person name="Watanabe M."/>
            <person name="Kojima H."/>
            <person name="Fukui M."/>
        </authorList>
    </citation>
    <scope>NUCLEOTIDE SEQUENCE [LARGE SCALE GENOMIC DNA]</scope>
    <source>
        <strain evidence="2 3">PL12</strain>
    </source>
</reference>
<keyword evidence="3" id="KW-1185">Reference proteome</keyword>
<evidence type="ECO:0000256" key="1">
    <source>
        <dbReference type="SAM" id="MobiDB-lite"/>
    </source>
</evidence>
<dbReference type="EMBL" id="AP021874">
    <property type="protein sequence ID" value="BBO67788.1"/>
    <property type="molecule type" value="Genomic_DNA"/>
</dbReference>
<dbReference type="KEGG" id="dalk:DSCA_17180"/>
<sequence>MVVPDPVAPLLLNKTPKNNMVSLSGIYLKKMKNYFRTPMVRIESGWIHRAGQAFRPEPGAASWPVQPGPPGIRQIGRQ</sequence>